<dbReference type="OrthoDB" id="9794842at2"/>
<evidence type="ECO:0000256" key="3">
    <source>
        <dbReference type="ARBA" id="ARBA00004496"/>
    </source>
</evidence>
<dbReference type="InterPro" id="IPR036505">
    <property type="entry name" value="Amidase/PGRP_sf"/>
</dbReference>
<evidence type="ECO:0000313" key="16">
    <source>
        <dbReference type="Proteomes" id="UP000318422"/>
    </source>
</evidence>
<keyword evidence="6" id="KW-0963">Cytoplasm</keyword>
<dbReference type="InterPro" id="IPR002502">
    <property type="entry name" value="Amidase_domain"/>
</dbReference>
<organism evidence="15 16">
    <name type="scientific">Zoogloea ramigera</name>
    <dbReference type="NCBI Taxonomy" id="350"/>
    <lineage>
        <taxon>Bacteria</taxon>
        <taxon>Pseudomonadati</taxon>
        <taxon>Pseudomonadota</taxon>
        <taxon>Betaproteobacteria</taxon>
        <taxon>Rhodocyclales</taxon>
        <taxon>Zoogloeaceae</taxon>
        <taxon>Zoogloea</taxon>
    </lineage>
</organism>
<evidence type="ECO:0000256" key="8">
    <source>
        <dbReference type="ARBA" id="ARBA00022801"/>
    </source>
</evidence>
<dbReference type="SUPFAM" id="SSF55846">
    <property type="entry name" value="N-acetylmuramoyl-L-alanine amidase-like"/>
    <property type="match status" value="1"/>
</dbReference>
<dbReference type="GO" id="GO:0046872">
    <property type="term" value="F:metal ion binding"/>
    <property type="evidence" value="ECO:0007669"/>
    <property type="project" value="UniProtKB-KW"/>
</dbReference>
<dbReference type="CDD" id="cd06583">
    <property type="entry name" value="PGRP"/>
    <property type="match status" value="1"/>
</dbReference>
<feature type="region of interest" description="Disordered" evidence="13">
    <location>
        <begin position="184"/>
        <end position="207"/>
    </location>
</feature>
<reference evidence="15 16" key="1">
    <citation type="submission" date="2019-06" db="EMBL/GenBank/DDBJ databases">
        <title>Whole genome shotgun sequence of Zoogloea ramigera NBRC 15342.</title>
        <authorList>
            <person name="Hosoyama A."/>
            <person name="Uohara A."/>
            <person name="Ohji S."/>
            <person name="Ichikawa N."/>
        </authorList>
    </citation>
    <scope>NUCLEOTIDE SEQUENCE [LARGE SCALE GENOMIC DNA]</scope>
    <source>
        <strain evidence="15 16">NBRC 15342</strain>
    </source>
</reference>
<dbReference type="SMART" id="SM00644">
    <property type="entry name" value="Ami_2"/>
    <property type="match status" value="1"/>
</dbReference>
<keyword evidence="8" id="KW-0378">Hydrolase</keyword>
<evidence type="ECO:0000256" key="5">
    <source>
        <dbReference type="ARBA" id="ARBA00011901"/>
    </source>
</evidence>
<comment type="similarity">
    <text evidence="4">Belongs to the N-acetylmuramoyl-L-alanine amidase 2 family.</text>
</comment>
<dbReference type="GO" id="GO:0009253">
    <property type="term" value="P:peptidoglycan catabolic process"/>
    <property type="evidence" value="ECO:0007669"/>
    <property type="project" value="InterPro"/>
</dbReference>
<dbReference type="InterPro" id="IPR051206">
    <property type="entry name" value="NAMLAA_amidase_2"/>
</dbReference>
<name>A0A4Y4CX25_ZOORA</name>
<accession>A0A4Y4CX25</accession>
<evidence type="ECO:0000256" key="1">
    <source>
        <dbReference type="ARBA" id="ARBA00001561"/>
    </source>
</evidence>
<dbReference type="Gene3D" id="3.40.80.10">
    <property type="entry name" value="Peptidoglycan recognition protein-like"/>
    <property type="match status" value="1"/>
</dbReference>
<evidence type="ECO:0000256" key="10">
    <source>
        <dbReference type="ARBA" id="ARBA00023316"/>
    </source>
</evidence>
<comment type="subcellular location">
    <subcellularLocation>
        <location evidence="3">Cytoplasm</location>
    </subcellularLocation>
</comment>
<evidence type="ECO:0000256" key="7">
    <source>
        <dbReference type="ARBA" id="ARBA00022723"/>
    </source>
</evidence>
<dbReference type="GO" id="GO:0005737">
    <property type="term" value="C:cytoplasm"/>
    <property type="evidence" value="ECO:0007669"/>
    <property type="project" value="UniProtKB-SubCell"/>
</dbReference>
<protein>
    <recommendedName>
        <fullName evidence="11">1,6-anhydro-N-acetylmuramyl-L-alanine amidase AmpD</fullName>
        <ecNumber evidence="5">3.5.1.28</ecNumber>
    </recommendedName>
    <alternativeName>
        <fullName evidence="12">N-acetylmuramoyl-L-alanine amidase</fullName>
    </alternativeName>
</protein>
<keyword evidence="7" id="KW-0479">Metal-binding</keyword>
<dbReference type="GO" id="GO:0071555">
    <property type="term" value="P:cell wall organization"/>
    <property type="evidence" value="ECO:0007669"/>
    <property type="project" value="UniProtKB-KW"/>
</dbReference>
<gene>
    <name evidence="15" type="primary">ampD</name>
    <name evidence="15" type="ORF">ZRA01_11630</name>
</gene>
<dbReference type="GO" id="GO:0008745">
    <property type="term" value="F:N-acetylmuramoyl-L-alanine amidase activity"/>
    <property type="evidence" value="ECO:0007669"/>
    <property type="project" value="UniProtKB-EC"/>
</dbReference>
<comment type="cofactor">
    <cofactor evidence="2">
        <name>Zn(2+)</name>
        <dbReference type="ChEBI" id="CHEBI:29105"/>
    </cofactor>
</comment>
<dbReference type="GO" id="GO:0009254">
    <property type="term" value="P:peptidoglycan turnover"/>
    <property type="evidence" value="ECO:0007669"/>
    <property type="project" value="TreeGrafter"/>
</dbReference>
<dbReference type="Proteomes" id="UP000318422">
    <property type="component" value="Unassembled WGS sequence"/>
</dbReference>
<dbReference type="PANTHER" id="PTHR30417:SF4">
    <property type="entry name" value="1,6-ANHYDRO-N-ACETYLMURAMYL-L-ALANINE AMIDASE AMPD"/>
    <property type="match status" value="1"/>
</dbReference>
<evidence type="ECO:0000256" key="4">
    <source>
        <dbReference type="ARBA" id="ARBA00007553"/>
    </source>
</evidence>
<evidence type="ECO:0000256" key="6">
    <source>
        <dbReference type="ARBA" id="ARBA00022490"/>
    </source>
</evidence>
<dbReference type="EC" id="3.5.1.28" evidence="5"/>
<dbReference type="RefSeq" id="WP_141350227.1">
    <property type="nucleotide sequence ID" value="NZ_BJNV01000013.1"/>
</dbReference>
<sequence length="207" mass="22855">MKISFPPDPVTNCDERPAGELPSLVVVHAISLPPDRFGGPAVEQLFTNRLDPSGHPYYATIHHLRVSAHYFIRRGGELVCFVPPEKRAWHAGVSSWRGRERCNDFSVGVELEGCDILPFEQAQYEALAGLLSELCGRFPVAGVTGHSDIAPGRKTDPGPYFSWGRLRRILIEAGKGEVALLIEPEGEGESDDSDRMRWPFPLAGRPL</sequence>
<evidence type="ECO:0000256" key="9">
    <source>
        <dbReference type="ARBA" id="ARBA00022833"/>
    </source>
</evidence>
<dbReference type="AlphaFoldDB" id="A0A4Y4CX25"/>
<dbReference type="EMBL" id="BJNV01000013">
    <property type="protein sequence ID" value="GEC95090.1"/>
    <property type="molecule type" value="Genomic_DNA"/>
</dbReference>
<keyword evidence="9" id="KW-0862">Zinc</keyword>
<comment type="caution">
    <text evidence="15">The sequence shown here is derived from an EMBL/GenBank/DDBJ whole genome shotgun (WGS) entry which is preliminary data.</text>
</comment>
<evidence type="ECO:0000259" key="14">
    <source>
        <dbReference type="SMART" id="SM00644"/>
    </source>
</evidence>
<evidence type="ECO:0000256" key="11">
    <source>
        <dbReference type="ARBA" id="ARBA00039257"/>
    </source>
</evidence>
<comment type="catalytic activity">
    <reaction evidence="1">
        <text>Hydrolyzes the link between N-acetylmuramoyl residues and L-amino acid residues in certain cell-wall glycopeptides.</text>
        <dbReference type="EC" id="3.5.1.28"/>
    </reaction>
</comment>
<keyword evidence="16" id="KW-1185">Reference proteome</keyword>
<feature type="domain" description="N-acetylmuramoyl-L-alanine amidase" evidence="14">
    <location>
        <begin position="10"/>
        <end position="158"/>
    </location>
</feature>
<evidence type="ECO:0000256" key="12">
    <source>
        <dbReference type="ARBA" id="ARBA00042615"/>
    </source>
</evidence>
<keyword evidence="10" id="KW-0961">Cell wall biogenesis/degradation</keyword>
<evidence type="ECO:0000256" key="13">
    <source>
        <dbReference type="SAM" id="MobiDB-lite"/>
    </source>
</evidence>
<dbReference type="Pfam" id="PF01510">
    <property type="entry name" value="Amidase_2"/>
    <property type="match status" value="1"/>
</dbReference>
<dbReference type="NCBIfam" id="NF008758">
    <property type="entry name" value="PRK11789.1"/>
    <property type="match status" value="1"/>
</dbReference>
<evidence type="ECO:0000313" key="15">
    <source>
        <dbReference type="EMBL" id="GEC95090.1"/>
    </source>
</evidence>
<proteinExistence type="inferred from homology"/>
<evidence type="ECO:0000256" key="2">
    <source>
        <dbReference type="ARBA" id="ARBA00001947"/>
    </source>
</evidence>
<dbReference type="PANTHER" id="PTHR30417">
    <property type="entry name" value="N-ACETYLMURAMOYL-L-ALANINE AMIDASE AMID"/>
    <property type="match status" value="1"/>
</dbReference>